<feature type="transmembrane region" description="Helical" evidence="6">
    <location>
        <begin position="36"/>
        <end position="51"/>
    </location>
</feature>
<feature type="transmembrane region" description="Helical" evidence="6">
    <location>
        <begin position="253"/>
        <end position="277"/>
    </location>
</feature>
<dbReference type="PANTHER" id="PTHR30619:SF1">
    <property type="entry name" value="RECOMBINATION PROTEIN 2"/>
    <property type="match status" value="1"/>
</dbReference>
<dbReference type="RefSeq" id="WP_156806406.1">
    <property type="nucleotide sequence ID" value="NZ_JBHSOJ010000015.1"/>
</dbReference>
<evidence type="ECO:0000256" key="4">
    <source>
        <dbReference type="ARBA" id="ARBA00022989"/>
    </source>
</evidence>
<keyword evidence="2" id="KW-1003">Cell membrane</keyword>
<dbReference type="CDD" id="cd07731">
    <property type="entry name" value="ComA-like_MBL-fold"/>
    <property type="match status" value="1"/>
</dbReference>
<dbReference type="SMART" id="SM00849">
    <property type="entry name" value="Lactamase_B"/>
    <property type="match status" value="1"/>
</dbReference>
<feature type="transmembrane region" description="Helical" evidence="6">
    <location>
        <begin position="220"/>
        <end position="241"/>
    </location>
</feature>
<dbReference type="InterPro" id="IPR036866">
    <property type="entry name" value="RibonucZ/Hydroxyglut_hydro"/>
</dbReference>
<comment type="subcellular location">
    <subcellularLocation>
        <location evidence="1">Cell membrane</location>
        <topology evidence="1">Multi-pass membrane protein</topology>
    </subcellularLocation>
</comment>
<feature type="transmembrane region" description="Helical" evidence="6">
    <location>
        <begin position="12"/>
        <end position="30"/>
    </location>
</feature>
<dbReference type="NCBIfam" id="TIGR00360">
    <property type="entry name" value="ComEC_N-term"/>
    <property type="match status" value="1"/>
</dbReference>
<keyword evidence="3 6" id="KW-0812">Transmembrane</keyword>
<dbReference type="NCBIfam" id="TIGR00361">
    <property type="entry name" value="ComEC_Rec2"/>
    <property type="match status" value="1"/>
</dbReference>
<reference evidence="9" key="1">
    <citation type="journal article" date="2019" name="Int. J. Syst. Evol. Microbiol.">
        <title>The Global Catalogue of Microorganisms (GCM) 10K type strain sequencing project: providing services to taxonomists for standard genome sequencing and annotation.</title>
        <authorList>
            <consortium name="The Broad Institute Genomics Platform"/>
            <consortium name="The Broad Institute Genome Sequencing Center for Infectious Disease"/>
            <person name="Wu L."/>
            <person name="Ma J."/>
        </authorList>
    </citation>
    <scope>NUCLEOTIDE SEQUENCE [LARGE SCALE GENOMIC DNA]</scope>
    <source>
        <strain evidence="9">DT43</strain>
    </source>
</reference>
<gene>
    <name evidence="8" type="ORF">ACFPQ3_01950</name>
</gene>
<dbReference type="Pfam" id="PF13567">
    <property type="entry name" value="DUF4131"/>
    <property type="match status" value="1"/>
</dbReference>
<dbReference type="InterPro" id="IPR004477">
    <property type="entry name" value="ComEC_N"/>
</dbReference>
<dbReference type="InterPro" id="IPR004797">
    <property type="entry name" value="Competence_ComEC/Rec2"/>
</dbReference>
<proteinExistence type="predicted"/>
<dbReference type="Pfam" id="PF00753">
    <property type="entry name" value="Lactamase_B"/>
    <property type="match status" value="1"/>
</dbReference>
<evidence type="ECO:0000313" key="8">
    <source>
        <dbReference type="EMBL" id="MFC5630386.1"/>
    </source>
</evidence>
<dbReference type="Gene3D" id="3.60.15.10">
    <property type="entry name" value="Ribonuclease Z/Hydroxyacylglutathione hydrolase-like"/>
    <property type="match status" value="1"/>
</dbReference>
<accession>A0ABW0UCG7</accession>
<evidence type="ECO:0000256" key="1">
    <source>
        <dbReference type="ARBA" id="ARBA00004651"/>
    </source>
</evidence>
<feature type="transmembrane region" description="Helical" evidence="6">
    <location>
        <begin position="418"/>
        <end position="437"/>
    </location>
</feature>
<feature type="domain" description="Metallo-beta-lactamase" evidence="7">
    <location>
        <begin position="475"/>
        <end position="680"/>
    </location>
</feature>
<dbReference type="PANTHER" id="PTHR30619">
    <property type="entry name" value="DNA INTERNALIZATION/COMPETENCE PROTEIN COMEC/REC2"/>
    <property type="match status" value="1"/>
</dbReference>
<evidence type="ECO:0000256" key="6">
    <source>
        <dbReference type="SAM" id="Phobius"/>
    </source>
</evidence>
<feature type="transmembrane region" description="Helical" evidence="6">
    <location>
        <begin position="446"/>
        <end position="464"/>
    </location>
</feature>
<evidence type="ECO:0000313" key="9">
    <source>
        <dbReference type="Proteomes" id="UP001596110"/>
    </source>
</evidence>
<evidence type="ECO:0000259" key="7">
    <source>
        <dbReference type="SMART" id="SM00849"/>
    </source>
</evidence>
<keyword evidence="9" id="KW-1185">Reference proteome</keyword>
<dbReference type="Pfam" id="PF03772">
    <property type="entry name" value="Competence"/>
    <property type="match status" value="1"/>
</dbReference>
<keyword evidence="5 6" id="KW-0472">Membrane</keyword>
<dbReference type="InterPro" id="IPR035681">
    <property type="entry name" value="ComA-like_MBL"/>
</dbReference>
<dbReference type="SUPFAM" id="SSF56281">
    <property type="entry name" value="Metallo-hydrolase/oxidoreductase"/>
    <property type="match status" value="1"/>
</dbReference>
<dbReference type="InterPro" id="IPR052159">
    <property type="entry name" value="Competence_DNA_uptake"/>
</dbReference>
<evidence type="ECO:0000256" key="5">
    <source>
        <dbReference type="ARBA" id="ARBA00023136"/>
    </source>
</evidence>
<evidence type="ECO:0000256" key="2">
    <source>
        <dbReference type="ARBA" id="ARBA00022475"/>
    </source>
</evidence>
<organism evidence="8 9">
    <name type="scientific">Streptococcus caledonicus</name>
    <dbReference type="NCBI Taxonomy" id="2614158"/>
    <lineage>
        <taxon>Bacteria</taxon>
        <taxon>Bacillati</taxon>
        <taxon>Bacillota</taxon>
        <taxon>Bacilli</taxon>
        <taxon>Lactobacillales</taxon>
        <taxon>Streptococcaceae</taxon>
        <taxon>Streptococcus</taxon>
    </lineage>
</organism>
<feature type="transmembrane region" description="Helical" evidence="6">
    <location>
        <begin position="335"/>
        <end position="353"/>
    </location>
</feature>
<evidence type="ECO:0000256" key="3">
    <source>
        <dbReference type="ARBA" id="ARBA00022692"/>
    </source>
</evidence>
<dbReference type="EMBL" id="JBHSOJ010000015">
    <property type="protein sequence ID" value="MFC5630386.1"/>
    <property type="molecule type" value="Genomic_DNA"/>
</dbReference>
<dbReference type="InterPro" id="IPR025405">
    <property type="entry name" value="DUF4131"/>
</dbReference>
<dbReference type="Proteomes" id="UP001596110">
    <property type="component" value="Unassembled WGS sequence"/>
</dbReference>
<keyword evidence="4 6" id="KW-1133">Transmembrane helix</keyword>
<feature type="transmembrane region" description="Helical" evidence="6">
    <location>
        <begin position="297"/>
        <end position="323"/>
    </location>
</feature>
<dbReference type="InterPro" id="IPR001279">
    <property type="entry name" value="Metallo-B-lactamas"/>
</dbReference>
<comment type="caution">
    <text evidence="8">The sequence shown here is derived from an EMBL/GenBank/DDBJ whole genome shotgun (WGS) entry which is preliminary data.</text>
</comment>
<name>A0ABW0UCG7_9STRE</name>
<protein>
    <submittedName>
        <fullName evidence="8">DNA internalization-related competence protein ComEC/Rec2</fullName>
    </submittedName>
</protein>
<feature type="transmembrane region" description="Helical" evidence="6">
    <location>
        <begin position="359"/>
        <end position="384"/>
    </location>
</feature>
<sequence>MIWLYFVLVFREKLALFGLVFLLMCCFRFYSLKQFGQVILILGLFASYIVFQEWKTSQKEEHAPQTVQRLQILSDTISVNGDRLSFRGHSKGQTYQAFYKLTSEKEQRFFQNLNGSIVLDIEANLSIPERQRNFNGFDYAAYLKSQGIYRLVQIEKLQNIYPATQITFFEWIREWRRKAIVFIYSSFPAPMKHYMTGLLFGHLGKEFEEMSDLYSSLGIIHLFALSGMQVGFFIGGFRYLLLRAGMRKDWVNWLTLPLSLIYAGLTGFSVSVIRSLLQLNLANFGLRGLDNFATTVMVMFLIMPSFLQTTGGVLSFAYAFILAMTNFEVWKYPRLAEMLGVNIGILPVLIWYFSSFQPLAIALTALMSVLFDVIILPLLSLVFICSPVIKLTFVNFLFILLEKGLTLVGQVFDRPIIFGSPSLVIFLFSLICLGYLYDSSSSKKRVIRLSLVLALLFFITKNPMTNEVTVVDIGQGDSIFLRDMRGKTLLIDVGGKAKFTQKERWKNGTSDANAERTLIPYLKSRGVSHIDQVVLTHTDTDHVGDLEVVAKFFSIGEIIVSPGSLTVPNFVKRLKTLRIPVKAMLAGDTISIMGSQLQVLYPTMIGNGENNDSLVLYGKLLDKTFLFTGDLEEGELELIQRYPKLPVDILKAGHHGSKGSSHPEFLKHIGAKVALVSAGKNNQFNHPNPETLERFKKENMTVYRTDQQGAIRFYGWTNWQIETVR</sequence>
<feature type="transmembrane region" description="Helical" evidence="6">
    <location>
        <begin position="179"/>
        <end position="200"/>
    </location>
</feature>